<dbReference type="GO" id="GO:0006952">
    <property type="term" value="P:defense response"/>
    <property type="evidence" value="ECO:0007669"/>
    <property type="project" value="InterPro"/>
</dbReference>
<dbReference type="InterPro" id="IPR040273">
    <property type="entry name" value="PIP1"/>
</dbReference>
<accession>A0A9Q0QPH2</accession>
<organism evidence="2 3">
    <name type="scientific">Protea cynaroides</name>
    <dbReference type="NCBI Taxonomy" id="273540"/>
    <lineage>
        <taxon>Eukaryota</taxon>
        <taxon>Viridiplantae</taxon>
        <taxon>Streptophyta</taxon>
        <taxon>Embryophyta</taxon>
        <taxon>Tracheophyta</taxon>
        <taxon>Spermatophyta</taxon>
        <taxon>Magnoliopsida</taxon>
        <taxon>Proteales</taxon>
        <taxon>Proteaceae</taxon>
        <taxon>Protea</taxon>
    </lineage>
</organism>
<keyword evidence="3" id="KW-1185">Reference proteome</keyword>
<evidence type="ECO:0000256" key="1">
    <source>
        <dbReference type="SAM" id="SignalP"/>
    </source>
</evidence>
<proteinExistence type="predicted"/>
<keyword evidence="1" id="KW-0732">Signal</keyword>
<dbReference type="PANTHER" id="PTHR37245:SF4">
    <property type="entry name" value="PAMP-INDUCED SECRETED PEPTIDE 1"/>
    <property type="match status" value="1"/>
</dbReference>
<name>A0A9Q0QPH2_9MAGN</name>
<dbReference type="AlphaFoldDB" id="A0A9Q0QPH2"/>
<evidence type="ECO:0000313" key="3">
    <source>
        <dbReference type="Proteomes" id="UP001141806"/>
    </source>
</evidence>
<evidence type="ECO:0000313" key="2">
    <source>
        <dbReference type="EMBL" id="KAJ4966929.1"/>
    </source>
</evidence>
<feature type="chain" id="PRO_5040272600" evidence="1">
    <location>
        <begin position="28"/>
        <end position="186"/>
    </location>
</feature>
<dbReference type="OrthoDB" id="1872350at2759"/>
<reference evidence="2" key="1">
    <citation type="journal article" date="2023" name="Plant J.">
        <title>The genome of the king protea, Protea cynaroides.</title>
        <authorList>
            <person name="Chang J."/>
            <person name="Duong T.A."/>
            <person name="Schoeman C."/>
            <person name="Ma X."/>
            <person name="Roodt D."/>
            <person name="Barker N."/>
            <person name="Li Z."/>
            <person name="Van de Peer Y."/>
            <person name="Mizrachi E."/>
        </authorList>
    </citation>
    <scope>NUCLEOTIDE SEQUENCE</scope>
    <source>
        <tissue evidence="2">Young leaves</tissue>
    </source>
</reference>
<comment type="caution">
    <text evidence="2">The sequence shown here is derived from an EMBL/GenBank/DDBJ whole genome shotgun (WGS) entry which is preliminary data.</text>
</comment>
<dbReference type="EMBL" id="JAMYWD010000007">
    <property type="protein sequence ID" value="KAJ4966929.1"/>
    <property type="molecule type" value="Genomic_DNA"/>
</dbReference>
<dbReference type="Proteomes" id="UP001141806">
    <property type="component" value="Unassembled WGS sequence"/>
</dbReference>
<feature type="signal peptide" evidence="1">
    <location>
        <begin position="1"/>
        <end position="27"/>
    </location>
</feature>
<dbReference type="PANTHER" id="PTHR37245">
    <property type="entry name" value="PAMP-INDUCED SECRETED PEPTIDE 1"/>
    <property type="match status" value="1"/>
</dbReference>
<protein>
    <submittedName>
        <fullName evidence="2">Uncharacterized protein</fullName>
    </submittedName>
</protein>
<gene>
    <name evidence="2" type="ORF">NE237_018778</name>
</gene>
<sequence length="186" mass="20806">MTFWQRASLVLILVVLVAVLSQGDVEATRILAEDFTNTSRLTTYPSIYEKAKSNMELHHHWCRERLSPSSFQAVLLQPDSWISCPEGNVFTMVNESFAASSWVSAIYFLQLEVSSPSSSSPPSLCSCSGNAVNGGGVKLLVTSLVFPFFAIGLFPNFLQEKQTEEVTMDETEKRLDLKNRSMQEER</sequence>